<dbReference type="STRING" id="273075.gene:9572522"/>
<dbReference type="InterPro" id="IPR012340">
    <property type="entry name" value="NA-bd_OB-fold"/>
</dbReference>
<dbReference type="OrthoDB" id="7902at2157"/>
<dbReference type="EnsemblBacteria" id="CAC12421">
    <property type="protein sequence ID" value="CAC12421"/>
    <property type="gene ID" value="CAC12421"/>
</dbReference>
<reference evidence="1 2" key="1">
    <citation type="journal article" date="2000" name="Nature">
        <title>The genome sequence of the thermoacidophilic scavenger Thermoplasma acidophilum.</title>
        <authorList>
            <person name="Ruepp A."/>
            <person name="Graml W."/>
            <person name="Santos-Martinez M.L."/>
            <person name="Koretke K.K."/>
            <person name="Volker C."/>
            <person name="Mewes H.W."/>
            <person name="Frishman D."/>
            <person name="Stocker S."/>
            <person name="Lupas A.N."/>
            <person name="Baumeister W."/>
        </authorList>
    </citation>
    <scope>NUCLEOTIDE SEQUENCE [LARGE SCALE GENOMIC DNA]</scope>
    <source>
        <strain evidence="2">ATCC 25905 / DSM 1728 / JCM 9062 / NBRC 15155 / AMRC-C165</strain>
    </source>
</reference>
<proteinExistence type="predicted"/>
<dbReference type="AlphaFoldDB" id="Q9HIN6"/>
<dbReference type="Pfam" id="PF04919">
    <property type="entry name" value="DUF655"/>
    <property type="match status" value="1"/>
</dbReference>
<dbReference type="Proteomes" id="UP000001024">
    <property type="component" value="Chromosome"/>
</dbReference>
<gene>
    <name evidence="1" type="ordered locus">Ta1299</name>
</gene>
<dbReference type="EMBL" id="AL445067">
    <property type="protein sequence ID" value="CAC12421.1"/>
    <property type="molecule type" value="Genomic_DNA"/>
</dbReference>
<name>Q9HIN6_THEAC</name>
<protein>
    <submittedName>
        <fullName evidence="1">Uncharacterized protein</fullName>
    </submittedName>
</protein>
<keyword evidence="2" id="KW-1185">Reference proteome</keyword>
<evidence type="ECO:0000313" key="1">
    <source>
        <dbReference type="EMBL" id="CAC12421.1"/>
    </source>
</evidence>
<dbReference type="SUPFAM" id="SSF160975">
    <property type="entry name" value="AF1531-like"/>
    <property type="match status" value="1"/>
</dbReference>
<evidence type="ECO:0000313" key="2">
    <source>
        <dbReference type="Proteomes" id="UP000001024"/>
    </source>
</evidence>
<dbReference type="RefSeq" id="WP_010901705.1">
    <property type="nucleotide sequence ID" value="NC_002578.1"/>
</dbReference>
<sequence length="182" mass="21304">MEEYAYVLDYLPQGRPDDRSYRSSPVVLAIGETEFKLLELIPKPNEIITVGEKVYIGKNPEMRKKILSVRRRIMYKDLTSAAQSELPYVLEDIVSKQEGRFIEFFNKAEPINARLHSLELLPGLGNKTMWAILEERKKKPFSSFADLQERVKSIHNPQKMIVNRIIDELKDRFEKYKLFVAK</sequence>
<dbReference type="KEGG" id="tac:Ta1299"/>
<dbReference type="Gene3D" id="1.10.150.280">
    <property type="entry name" value="AF1531-like domain"/>
    <property type="match status" value="1"/>
</dbReference>
<dbReference type="PANTHER" id="PTHR40734:SF1">
    <property type="entry name" value="DNA-BINDING PROTEIN"/>
    <property type="match status" value="1"/>
</dbReference>
<dbReference type="InParanoid" id="Q9HIN6"/>
<dbReference type="HOGENOM" id="CLU_076814_1_0_2"/>
<organism evidence="1 2">
    <name type="scientific">Thermoplasma acidophilum (strain ATCC 25905 / DSM 1728 / JCM 9062 / NBRC 15155 / AMRC-C165)</name>
    <dbReference type="NCBI Taxonomy" id="273075"/>
    <lineage>
        <taxon>Archaea</taxon>
        <taxon>Methanobacteriati</taxon>
        <taxon>Thermoplasmatota</taxon>
        <taxon>Thermoplasmata</taxon>
        <taxon>Thermoplasmatales</taxon>
        <taxon>Thermoplasmataceae</taxon>
        <taxon>Thermoplasma</taxon>
    </lineage>
</organism>
<dbReference type="eggNOG" id="arCOG04130">
    <property type="taxonomic scope" value="Archaea"/>
</dbReference>
<dbReference type="InterPro" id="IPR007003">
    <property type="entry name" value="DUF655"/>
</dbReference>
<dbReference type="PANTHER" id="PTHR40734">
    <property type="entry name" value="TRNA-SPECIFIC ADENOSINE DEAMINASE-RELATED"/>
    <property type="match status" value="1"/>
</dbReference>
<dbReference type="Gene3D" id="2.40.50.140">
    <property type="entry name" value="Nucleic acid-binding proteins"/>
    <property type="match status" value="1"/>
</dbReference>
<dbReference type="PaxDb" id="273075-Ta1299"/>
<accession>Q9HIN6</accession>